<dbReference type="InterPro" id="IPR037066">
    <property type="entry name" value="Plug_dom_sf"/>
</dbReference>
<keyword evidence="5 7" id="KW-0472">Membrane</keyword>
<evidence type="ECO:0000256" key="6">
    <source>
        <dbReference type="ARBA" id="ARBA00023237"/>
    </source>
</evidence>
<keyword evidence="4 7" id="KW-0812">Transmembrane</keyword>
<dbReference type="InterPro" id="IPR008969">
    <property type="entry name" value="CarboxyPept-like_regulatory"/>
</dbReference>
<evidence type="ECO:0000256" key="4">
    <source>
        <dbReference type="ARBA" id="ARBA00022692"/>
    </source>
</evidence>
<dbReference type="NCBIfam" id="TIGR04057">
    <property type="entry name" value="SusC_RagA_signa"/>
    <property type="match status" value="1"/>
</dbReference>
<dbReference type="InterPro" id="IPR039426">
    <property type="entry name" value="TonB-dep_rcpt-like"/>
</dbReference>
<evidence type="ECO:0000256" key="1">
    <source>
        <dbReference type="ARBA" id="ARBA00004571"/>
    </source>
</evidence>
<dbReference type="InterPro" id="IPR012910">
    <property type="entry name" value="Plug_dom"/>
</dbReference>
<dbReference type="EMBL" id="JBEXAC010000002">
    <property type="protein sequence ID" value="MET6998981.1"/>
    <property type="molecule type" value="Genomic_DNA"/>
</dbReference>
<dbReference type="SUPFAM" id="SSF49464">
    <property type="entry name" value="Carboxypeptidase regulatory domain-like"/>
    <property type="match status" value="1"/>
</dbReference>
<feature type="signal peptide" evidence="8">
    <location>
        <begin position="1"/>
        <end position="18"/>
    </location>
</feature>
<keyword evidence="2 7" id="KW-0813">Transport</keyword>
<evidence type="ECO:0000256" key="3">
    <source>
        <dbReference type="ARBA" id="ARBA00022452"/>
    </source>
</evidence>
<keyword evidence="3 7" id="KW-1134">Transmembrane beta strand</keyword>
<protein>
    <submittedName>
        <fullName evidence="10">TonB-dependent receptor</fullName>
    </submittedName>
</protein>
<dbReference type="Pfam" id="PF13715">
    <property type="entry name" value="CarbopepD_reg_2"/>
    <property type="match status" value="1"/>
</dbReference>
<evidence type="ECO:0000259" key="9">
    <source>
        <dbReference type="Pfam" id="PF07715"/>
    </source>
</evidence>
<dbReference type="InterPro" id="IPR023996">
    <property type="entry name" value="TonB-dep_OMP_SusC/RagA"/>
</dbReference>
<keyword evidence="10" id="KW-0675">Receptor</keyword>
<dbReference type="Proteomes" id="UP001549749">
    <property type="component" value="Unassembled WGS sequence"/>
</dbReference>
<organism evidence="10 11">
    <name type="scientific">Chitinophaga defluvii</name>
    <dbReference type="NCBI Taxonomy" id="3163343"/>
    <lineage>
        <taxon>Bacteria</taxon>
        <taxon>Pseudomonadati</taxon>
        <taxon>Bacteroidota</taxon>
        <taxon>Chitinophagia</taxon>
        <taxon>Chitinophagales</taxon>
        <taxon>Chitinophagaceae</taxon>
        <taxon>Chitinophaga</taxon>
    </lineage>
</organism>
<comment type="caution">
    <text evidence="10">The sequence shown here is derived from an EMBL/GenBank/DDBJ whole genome shotgun (WGS) entry which is preliminary data.</text>
</comment>
<keyword evidence="11" id="KW-1185">Reference proteome</keyword>
<comment type="subcellular location">
    <subcellularLocation>
        <location evidence="1 7">Cell outer membrane</location>
        <topology evidence="1 7">Multi-pass membrane protein</topology>
    </subcellularLocation>
</comment>
<proteinExistence type="inferred from homology"/>
<dbReference type="PROSITE" id="PS52016">
    <property type="entry name" value="TONB_DEPENDENT_REC_3"/>
    <property type="match status" value="1"/>
</dbReference>
<dbReference type="RefSeq" id="WP_354661548.1">
    <property type="nucleotide sequence ID" value="NZ_JBEXAC010000002.1"/>
</dbReference>
<dbReference type="InterPro" id="IPR036942">
    <property type="entry name" value="Beta-barrel_TonB_sf"/>
</dbReference>
<dbReference type="Gene3D" id="2.170.130.10">
    <property type="entry name" value="TonB-dependent receptor, plug domain"/>
    <property type="match status" value="1"/>
</dbReference>
<accession>A0ABV2T7L5</accession>
<dbReference type="SUPFAM" id="SSF56935">
    <property type="entry name" value="Porins"/>
    <property type="match status" value="1"/>
</dbReference>
<evidence type="ECO:0000256" key="5">
    <source>
        <dbReference type="ARBA" id="ARBA00023136"/>
    </source>
</evidence>
<evidence type="ECO:0000256" key="2">
    <source>
        <dbReference type="ARBA" id="ARBA00022448"/>
    </source>
</evidence>
<keyword evidence="6 7" id="KW-0998">Cell outer membrane</keyword>
<feature type="domain" description="TonB-dependent receptor plug" evidence="9">
    <location>
        <begin position="111"/>
        <end position="216"/>
    </location>
</feature>
<evidence type="ECO:0000313" key="11">
    <source>
        <dbReference type="Proteomes" id="UP001549749"/>
    </source>
</evidence>
<reference evidence="10 11" key="1">
    <citation type="submission" date="2024-06" db="EMBL/GenBank/DDBJ databases">
        <title>Chitinophaga defluvii sp. nov., isolated from municipal sewage.</title>
        <authorList>
            <person name="Zhang L."/>
        </authorList>
    </citation>
    <scope>NUCLEOTIDE SEQUENCE [LARGE SCALE GENOMIC DNA]</scope>
    <source>
        <strain evidence="10 11">H8</strain>
    </source>
</reference>
<comment type="similarity">
    <text evidence="7">Belongs to the TonB-dependent receptor family.</text>
</comment>
<sequence>MKLIVVIFPVFLCLAAFAQQQTVTGIVTSKELQSPLPGVTVKSKQQVVTTGKNGEFTITAHVNESITFTYIGMKTASVLITTSQEPVSLAMEYETGNLNEIVVTGYQAQKKADLTGAVSVVKTAEIKDIPLGNPVKALQGRIPGVYITTDGSPASGATVRIRGIGTLGNNNPLYVIDGIPTERGLHEINQADIESMQVLKDASSATIYGSRAANGVIIITTKKGKKGSTKIDFNSSISTQNYRSKIQVLNTDQRGRAVWQAAINDGTDPNDASQIYKFETTNQNGVPVLSKIILPEYLDAAKTMKPANTHWFDEISQVSLIKNNDLTISSGSEKGNSLFSVGYYDNAGIIRGSSLKRLTTRINTEYHLFDDRLVIGENLSFTHSVGTAVPAEDIVGLSLQAQPIVPVHTIDGGWGGPAPGMTDRHNPVRLIEDNRQNKSYFYRLFGNAYASLKVTPDLTLRSSIGVDYSGSYSRTLRKSYVSGFLSDPSNQVNTQQGYSGNWVWQNTLNYNKKIDASAVEILLGSELIQFMSQSFFGSREGYALENIDYAYLNAGSAKKDNGGTGSNSALLSFFGKVNYAYNDRYLASATIRRDGSSRFGAENRYAYFPAFSLGWRLSEENFIKDNITFISDLKLRYGWGKTGNQAIADNAIYDLYSANYGTDPTWSRDIGSAYDINGGNSGQLPSGFTKTQRGNNTLKWESTMQSNFGIDFGFLQQKLSGSIDYFIKNTSDILLTPPSLAVIGEGGDPTVNGASMSNKGFEGIINYDGKIGKELTFSISANIATYRNKITKLPENSLTAFAGNGNDKIIIGRSVGSYFGYVTDGIFQNQAEVDKHAEQNGKGVGRIRYKDLNDDGIINGADRDYIGISDPDFTYGLNIAASYKNFDLSLFFQGVQGVIVNNSSKIYTDFSSLWPGTNWGTRTLQAWTPQNTGSAIPALTLINRNDEGRFSTYYLEPGSYLRLRNIQIGYDLTSQANKISIKRARIFLQSSNLLTFKSKKYTGPDPEAPNSTFPIPVIYTAGLNITL</sequence>
<feature type="chain" id="PRO_5046318357" evidence="8">
    <location>
        <begin position="19"/>
        <end position="1027"/>
    </location>
</feature>
<dbReference type="Pfam" id="PF07715">
    <property type="entry name" value="Plug"/>
    <property type="match status" value="1"/>
</dbReference>
<dbReference type="Gene3D" id="2.40.170.20">
    <property type="entry name" value="TonB-dependent receptor, beta-barrel domain"/>
    <property type="match status" value="1"/>
</dbReference>
<dbReference type="InterPro" id="IPR023997">
    <property type="entry name" value="TonB-dep_OMP_SusC/RagA_CS"/>
</dbReference>
<evidence type="ECO:0000256" key="7">
    <source>
        <dbReference type="PROSITE-ProRule" id="PRU01360"/>
    </source>
</evidence>
<name>A0ABV2T7L5_9BACT</name>
<dbReference type="NCBIfam" id="TIGR04056">
    <property type="entry name" value="OMP_RagA_SusC"/>
    <property type="match status" value="1"/>
</dbReference>
<evidence type="ECO:0000313" key="10">
    <source>
        <dbReference type="EMBL" id="MET6998981.1"/>
    </source>
</evidence>
<gene>
    <name evidence="10" type="ORF">ABR189_16465</name>
</gene>
<evidence type="ECO:0000256" key="8">
    <source>
        <dbReference type="SAM" id="SignalP"/>
    </source>
</evidence>
<keyword evidence="8" id="KW-0732">Signal</keyword>